<dbReference type="Gene3D" id="3.40.50.10860">
    <property type="entry name" value="Leucine Dehydrogenase, chain A, domain 1"/>
    <property type="match status" value="1"/>
</dbReference>
<evidence type="ECO:0000256" key="3">
    <source>
        <dbReference type="ARBA" id="ARBA00022605"/>
    </source>
</evidence>
<dbReference type="PANTHER" id="PTHR21089">
    <property type="entry name" value="SHIKIMATE DEHYDROGENASE"/>
    <property type="match status" value="1"/>
</dbReference>
<feature type="active site" description="Proton acceptor" evidence="7">
    <location>
        <position position="71"/>
    </location>
</feature>
<dbReference type="AlphaFoldDB" id="A0A934P8Y1"/>
<feature type="domain" description="SDH C-terminal" evidence="9">
    <location>
        <begin position="254"/>
        <end position="280"/>
    </location>
</feature>
<dbReference type="Proteomes" id="UP000644875">
    <property type="component" value="Unassembled WGS sequence"/>
</dbReference>
<dbReference type="GO" id="GO:0009073">
    <property type="term" value="P:aromatic amino acid family biosynthetic process"/>
    <property type="evidence" value="ECO:0007669"/>
    <property type="project" value="UniProtKB-KW"/>
</dbReference>
<reference evidence="10 11" key="1">
    <citation type="journal article" date="2021" name="Int. J. Syst. Evol. Microbiol.">
        <title>Streptococcus vicugnae sp. nov., isolated from faeces of alpacas (Vicugna pacos) and cattle (Bos taurus), Streptococcus zalophi sp. nov., and Streptococcus pacificus sp. nov., isolated from respiratory tract of California sea lions (Zalophus californianus).</title>
        <authorList>
            <person name="Volokhov D.V."/>
            <person name="Zagorodnyaya T.A."/>
            <person name="Shen Z."/>
            <person name="Blom J."/>
            <person name="Furtak V.A."/>
            <person name="Eisenberg T."/>
            <person name="Fan P."/>
            <person name="Jeong K.C."/>
            <person name="Gao Y."/>
            <person name="Zhang S."/>
            <person name="Amselle M."/>
        </authorList>
    </citation>
    <scope>NUCLEOTIDE SEQUENCE [LARGE SCALE GENOMIC DNA]</scope>
    <source>
        <strain evidence="11">CSL7508-lung</strain>
    </source>
</reference>
<dbReference type="GO" id="GO:0019632">
    <property type="term" value="P:shikimate metabolic process"/>
    <property type="evidence" value="ECO:0007669"/>
    <property type="project" value="InterPro"/>
</dbReference>
<evidence type="ECO:0000256" key="5">
    <source>
        <dbReference type="ARBA" id="ARBA00023002"/>
    </source>
</evidence>
<proteinExistence type="inferred from homology"/>
<comment type="subunit">
    <text evidence="7">Homodimer.</text>
</comment>
<dbReference type="Gene3D" id="3.40.50.720">
    <property type="entry name" value="NAD(P)-binding Rossmann-like Domain"/>
    <property type="match status" value="1"/>
</dbReference>
<dbReference type="HAMAP" id="MF_00222">
    <property type="entry name" value="Shikimate_DH_AroE"/>
    <property type="match status" value="1"/>
</dbReference>
<feature type="binding site" evidence="7">
    <location>
        <position position="92"/>
    </location>
    <ligand>
        <name>shikimate</name>
        <dbReference type="ChEBI" id="CHEBI:36208"/>
    </ligand>
</feature>
<name>A0A934P8Y1_9STRE</name>
<dbReference type="RefSeq" id="WP_199567068.1">
    <property type="nucleotide sequence ID" value="NZ_JAENBP010000001.1"/>
</dbReference>
<comment type="caution">
    <text evidence="7">Lacks conserved residue(s) required for the propagation of feature annotation.</text>
</comment>
<dbReference type="NCBIfam" id="TIGR00507">
    <property type="entry name" value="aroE"/>
    <property type="match status" value="1"/>
</dbReference>
<dbReference type="SUPFAM" id="SSF51735">
    <property type="entry name" value="NAD(P)-binding Rossmann-fold domains"/>
    <property type="match status" value="1"/>
</dbReference>
<evidence type="ECO:0000256" key="1">
    <source>
        <dbReference type="ARBA" id="ARBA00004871"/>
    </source>
</evidence>
<comment type="caution">
    <text evidence="10">The sequence shown here is derived from an EMBL/GenBank/DDBJ whole genome shotgun (WGS) entry which is preliminary data.</text>
</comment>
<feature type="binding site" evidence="7">
    <location>
        <position position="107"/>
    </location>
    <ligand>
        <name>shikimate</name>
        <dbReference type="ChEBI" id="CHEBI:36208"/>
    </ligand>
</feature>
<dbReference type="GO" id="GO:0008652">
    <property type="term" value="P:amino acid biosynthetic process"/>
    <property type="evidence" value="ECO:0007669"/>
    <property type="project" value="UniProtKB-KW"/>
</dbReference>
<dbReference type="SUPFAM" id="SSF53223">
    <property type="entry name" value="Aminoacid dehydrogenase-like, N-terminal domain"/>
    <property type="match status" value="1"/>
</dbReference>
<sequence length="290" mass="32025">MLIDGKTRLAAVIGNPIKHSLSPFIHNLSFQKLGINGVYLAFELTFSDIEITLETIKRLNMFGINVSMPYKQAVLPFLDSISNEAQLMGAVNTICHKEGQLIGYNTDGLGFLKSLENQVHFLIKEKTMVIIGSGSAATAIIVQAAIEGVKKIIIFTRESYLEETKQRMTLLAKKTKTTILTYALAQKELFEEIVLSADLLVNATSIGMDGKSLALPSHEVKLPKNLLVADIIYHPLETPLITYAKQQGLITFNGLGMLIHQAALSFELWTGEKMPVQEILPLLEEQSQQA</sequence>
<evidence type="ECO:0000313" key="10">
    <source>
        <dbReference type="EMBL" id="MBJ8349137.1"/>
    </source>
</evidence>
<dbReference type="InterPro" id="IPR041121">
    <property type="entry name" value="SDH_C"/>
</dbReference>
<comment type="catalytic activity">
    <reaction evidence="7">
        <text>shikimate + NADP(+) = 3-dehydroshikimate + NADPH + H(+)</text>
        <dbReference type="Rhea" id="RHEA:17737"/>
        <dbReference type="ChEBI" id="CHEBI:15378"/>
        <dbReference type="ChEBI" id="CHEBI:16630"/>
        <dbReference type="ChEBI" id="CHEBI:36208"/>
        <dbReference type="ChEBI" id="CHEBI:57783"/>
        <dbReference type="ChEBI" id="CHEBI:58349"/>
        <dbReference type="EC" id="1.1.1.25"/>
    </reaction>
</comment>
<accession>A0A934P8Y1</accession>
<feature type="binding site" evidence="7">
    <location>
        <position position="254"/>
    </location>
    <ligand>
        <name>NADP(+)</name>
        <dbReference type="ChEBI" id="CHEBI:58349"/>
    </ligand>
</feature>
<keyword evidence="3 7" id="KW-0028">Amino-acid biosynthesis</keyword>
<dbReference type="GO" id="GO:0050661">
    <property type="term" value="F:NADP binding"/>
    <property type="evidence" value="ECO:0007669"/>
    <property type="project" value="InterPro"/>
</dbReference>
<keyword evidence="5 7" id="KW-0560">Oxidoreductase</keyword>
<dbReference type="GO" id="GO:0009423">
    <property type="term" value="P:chorismate biosynthetic process"/>
    <property type="evidence" value="ECO:0007669"/>
    <property type="project" value="UniProtKB-UniRule"/>
</dbReference>
<evidence type="ECO:0000256" key="7">
    <source>
        <dbReference type="HAMAP-Rule" id="MF_00222"/>
    </source>
</evidence>
<keyword evidence="4 7" id="KW-0521">NADP</keyword>
<dbReference type="InterPro" id="IPR036291">
    <property type="entry name" value="NAD(P)-bd_dom_sf"/>
</dbReference>
<dbReference type="CDD" id="cd01065">
    <property type="entry name" value="NAD_bind_Shikimate_DH"/>
    <property type="match status" value="1"/>
</dbReference>
<dbReference type="GO" id="GO:0004764">
    <property type="term" value="F:shikimate 3-dehydrogenase (NADP+) activity"/>
    <property type="evidence" value="ECO:0007669"/>
    <property type="project" value="UniProtKB-UniRule"/>
</dbReference>
<evidence type="ECO:0000259" key="8">
    <source>
        <dbReference type="Pfam" id="PF08501"/>
    </source>
</evidence>
<evidence type="ECO:0000259" key="9">
    <source>
        <dbReference type="Pfam" id="PF18317"/>
    </source>
</evidence>
<keyword evidence="6 7" id="KW-0057">Aromatic amino acid biosynthesis</keyword>
<feature type="domain" description="Shikimate dehydrogenase substrate binding N-terminal" evidence="8">
    <location>
        <begin position="12"/>
        <end position="94"/>
    </location>
</feature>
<dbReference type="Pfam" id="PF18317">
    <property type="entry name" value="SDH_C"/>
    <property type="match status" value="1"/>
</dbReference>
<evidence type="ECO:0000256" key="6">
    <source>
        <dbReference type="ARBA" id="ARBA00023141"/>
    </source>
</evidence>
<dbReference type="InterPro" id="IPR011342">
    <property type="entry name" value="Shikimate_DH"/>
</dbReference>
<comment type="function">
    <text evidence="7">Involved in the biosynthesis of the chorismate, which leads to the biosynthesis of aromatic amino acids. Catalyzes the reversible NADPH linked reduction of 3-dehydroshikimate (DHSA) to yield shikimate (SA).</text>
</comment>
<keyword evidence="11" id="KW-1185">Reference proteome</keyword>
<feature type="binding site" evidence="7">
    <location>
        <position position="231"/>
    </location>
    <ligand>
        <name>NADP(+)</name>
        <dbReference type="ChEBI" id="CHEBI:58349"/>
    </ligand>
</feature>
<evidence type="ECO:0000256" key="2">
    <source>
        <dbReference type="ARBA" id="ARBA00012962"/>
    </source>
</evidence>
<evidence type="ECO:0000256" key="4">
    <source>
        <dbReference type="ARBA" id="ARBA00022857"/>
    </source>
</evidence>
<feature type="binding site" evidence="7">
    <location>
        <begin position="20"/>
        <end position="22"/>
    </location>
    <ligand>
        <name>shikimate</name>
        <dbReference type="ChEBI" id="CHEBI:36208"/>
    </ligand>
</feature>
<dbReference type="InterPro" id="IPR046346">
    <property type="entry name" value="Aminoacid_DH-like_N_sf"/>
</dbReference>
<dbReference type="Pfam" id="PF08501">
    <property type="entry name" value="Shikimate_dh_N"/>
    <property type="match status" value="1"/>
</dbReference>
<feature type="binding site" evidence="7">
    <location>
        <position position="67"/>
    </location>
    <ligand>
        <name>shikimate</name>
        <dbReference type="ChEBI" id="CHEBI:36208"/>
    </ligand>
</feature>
<dbReference type="InterPro" id="IPR022893">
    <property type="entry name" value="Shikimate_DH_fam"/>
</dbReference>
<feature type="binding site" evidence="7">
    <location>
        <position position="233"/>
    </location>
    <ligand>
        <name>shikimate</name>
        <dbReference type="ChEBI" id="CHEBI:36208"/>
    </ligand>
</feature>
<dbReference type="EC" id="1.1.1.25" evidence="2 7"/>
<comment type="pathway">
    <text evidence="1 7">Metabolic intermediate biosynthesis; chorismate biosynthesis; chorismate from D-erythrose 4-phosphate and phosphoenolpyruvate: step 4/7.</text>
</comment>
<organism evidence="10 11">
    <name type="scientific">Streptococcus zalophi</name>
    <dbReference type="NCBI Taxonomy" id="640031"/>
    <lineage>
        <taxon>Bacteria</taxon>
        <taxon>Bacillati</taxon>
        <taxon>Bacillota</taxon>
        <taxon>Bacilli</taxon>
        <taxon>Lactobacillales</taxon>
        <taxon>Streptococcaceae</taxon>
        <taxon>Streptococcus</taxon>
    </lineage>
</organism>
<dbReference type="EMBL" id="JAENBP010000001">
    <property type="protein sequence ID" value="MBJ8349137.1"/>
    <property type="molecule type" value="Genomic_DNA"/>
</dbReference>
<dbReference type="PANTHER" id="PTHR21089:SF1">
    <property type="entry name" value="BIFUNCTIONAL 3-DEHYDROQUINATE DEHYDRATASE_SHIKIMATE DEHYDROGENASE, CHLOROPLASTIC"/>
    <property type="match status" value="1"/>
</dbReference>
<dbReference type="InterPro" id="IPR013708">
    <property type="entry name" value="Shikimate_DH-bd_N"/>
</dbReference>
<comment type="similarity">
    <text evidence="7">Belongs to the shikimate dehydrogenase family.</text>
</comment>
<feature type="binding site" evidence="7">
    <location>
        <position position="261"/>
    </location>
    <ligand>
        <name>shikimate</name>
        <dbReference type="ChEBI" id="CHEBI:36208"/>
    </ligand>
</feature>
<gene>
    <name evidence="7 10" type="primary">aroE</name>
    <name evidence="10" type="ORF">JHK64_00645</name>
</gene>
<protein>
    <recommendedName>
        <fullName evidence="2 7">Shikimate dehydrogenase (NADP(+))</fullName>
        <shortName evidence="7">SDH</shortName>
        <ecNumber evidence="2 7">1.1.1.25</ecNumber>
    </recommendedName>
</protein>
<evidence type="ECO:0000313" key="11">
    <source>
        <dbReference type="Proteomes" id="UP000644875"/>
    </source>
</evidence>